<dbReference type="Proteomes" id="UP000530424">
    <property type="component" value="Unassembled WGS sequence"/>
</dbReference>
<dbReference type="AlphaFoldDB" id="A0A853BYU6"/>
<name>A0A853BYU6_9ACTN</name>
<gene>
    <name evidence="1" type="ORF">HNR19_001047</name>
</gene>
<protein>
    <submittedName>
        <fullName evidence="1">Uncharacterized protein</fullName>
    </submittedName>
</protein>
<sequence>MHRVIADAWADVRRGTAPAALATAEAWAFGEPGAS</sequence>
<keyword evidence="2" id="KW-1185">Reference proteome</keyword>
<dbReference type="EMBL" id="JACCFP010000001">
    <property type="protein sequence ID" value="NYJ00349.1"/>
    <property type="molecule type" value="Genomic_DNA"/>
</dbReference>
<proteinExistence type="predicted"/>
<evidence type="ECO:0000313" key="2">
    <source>
        <dbReference type="Proteomes" id="UP000530424"/>
    </source>
</evidence>
<accession>A0A853BYU6</accession>
<reference evidence="1 2" key="1">
    <citation type="submission" date="2020-07" db="EMBL/GenBank/DDBJ databases">
        <title>Sequencing the genomes of 1000 actinobacteria strains.</title>
        <authorList>
            <person name="Klenk H.-P."/>
        </authorList>
    </citation>
    <scope>NUCLEOTIDE SEQUENCE [LARGE SCALE GENOMIC DNA]</scope>
    <source>
        <strain evidence="1 2">DSM 103833</strain>
    </source>
</reference>
<comment type="caution">
    <text evidence="1">The sequence shown here is derived from an EMBL/GenBank/DDBJ whole genome shotgun (WGS) entry which is preliminary data.</text>
</comment>
<evidence type="ECO:0000313" key="1">
    <source>
        <dbReference type="EMBL" id="NYJ00349.1"/>
    </source>
</evidence>
<organism evidence="1 2">
    <name type="scientific">Nocardioides thalensis</name>
    <dbReference type="NCBI Taxonomy" id="1914755"/>
    <lineage>
        <taxon>Bacteria</taxon>
        <taxon>Bacillati</taxon>
        <taxon>Actinomycetota</taxon>
        <taxon>Actinomycetes</taxon>
        <taxon>Propionibacteriales</taxon>
        <taxon>Nocardioidaceae</taxon>
        <taxon>Nocardioides</taxon>
    </lineage>
</organism>